<feature type="region of interest" description="Disordered" evidence="1">
    <location>
        <begin position="1"/>
        <end position="25"/>
    </location>
</feature>
<sequence>MAPTAVEAAKSPRQGPGRLLPVARHPSPAARCPLPAARCLPCPVLHHAPAAGRGRKGPSIYRWLGAQRGRLVCYRNASPTPRGYAAMP</sequence>
<dbReference type="EMBL" id="CP035913">
    <property type="protein sequence ID" value="QBE65972.1"/>
    <property type="molecule type" value="Genomic_DNA"/>
</dbReference>
<reference evidence="2 3" key="1">
    <citation type="submission" date="2019-02" db="EMBL/GenBank/DDBJ databases">
        <title>Draft Genome Sequences of Six Type Strains of the Genus Massilia.</title>
        <authorList>
            <person name="Miess H."/>
            <person name="Frediansyhah A."/>
            <person name="Gross H."/>
        </authorList>
    </citation>
    <scope>NUCLEOTIDE SEQUENCE [LARGE SCALE GENOMIC DNA]</scope>
    <source>
        <strain evidence="2 3">DSM 17473</strain>
    </source>
</reference>
<protein>
    <submittedName>
        <fullName evidence="2">Uncharacterized protein</fullName>
    </submittedName>
</protein>
<dbReference type="Proteomes" id="UP000290637">
    <property type="component" value="Chromosome"/>
</dbReference>
<organism evidence="2 3">
    <name type="scientific">Pseudoduganella lutea</name>
    <dbReference type="NCBI Taxonomy" id="321985"/>
    <lineage>
        <taxon>Bacteria</taxon>
        <taxon>Pseudomonadati</taxon>
        <taxon>Pseudomonadota</taxon>
        <taxon>Betaproteobacteria</taxon>
        <taxon>Burkholderiales</taxon>
        <taxon>Oxalobacteraceae</taxon>
        <taxon>Telluria group</taxon>
        <taxon>Pseudoduganella</taxon>
    </lineage>
</organism>
<name>A0A4P6L554_9BURK</name>
<proteinExistence type="predicted"/>
<dbReference type="KEGG" id="plue:EWM63_25770"/>
<gene>
    <name evidence="2" type="ORF">EWM63_25770</name>
</gene>
<dbReference type="AlphaFoldDB" id="A0A4P6L554"/>
<keyword evidence="3" id="KW-1185">Reference proteome</keyword>
<evidence type="ECO:0000256" key="1">
    <source>
        <dbReference type="SAM" id="MobiDB-lite"/>
    </source>
</evidence>
<evidence type="ECO:0000313" key="3">
    <source>
        <dbReference type="Proteomes" id="UP000290637"/>
    </source>
</evidence>
<accession>A0A4P6L554</accession>
<evidence type="ECO:0000313" key="2">
    <source>
        <dbReference type="EMBL" id="QBE65972.1"/>
    </source>
</evidence>